<keyword evidence="1" id="KW-0547">Nucleotide-binding</keyword>
<dbReference type="Gene3D" id="3.30.470.20">
    <property type="entry name" value="ATP-grasp fold, B domain"/>
    <property type="match status" value="1"/>
</dbReference>
<dbReference type="InterPro" id="IPR011761">
    <property type="entry name" value="ATP-grasp"/>
</dbReference>
<dbReference type="Proteomes" id="UP000823772">
    <property type="component" value="Unassembled WGS sequence"/>
</dbReference>
<sequence>MIRKELISPRSIAVIGASEDVHKPGGALLANLLRSSFNGDIYVVNPKADTVQGIKSYHKAEDLPNVDLGILAIPAHLCEEAVRILCEDKHCGAIIIISAGFGENSAEGAQIEKNIIKIVRDHNASMIGPNCVGVMTPYYTGMFSQPVPKLDKMGIDFLSGSGATIVFILEAAMQLGLKFASVFSVGNSAVTDIEDILEYLDETYVHGQSSPVKMLYLESIKDPQKLLKHARSLYNKGARIVAIKSGRSAEGSRAASSHTGALASPDDAVDALFEKAGILRCFGREELVTAAAVLMYPKPAGRNIAIVTHAGGPAVMLTDTLSENKLSIPHIEGPKAEELLSKLYLGSSVGNPIDFLATGTAKQLDDILNACENDFDFIDAICVIFGCPGLNTVQDVYEVIYKHIQTSKKPIYPLLTSIHNAEKEIKYFQSLGGISFSEEVVFGKALGKYMNQLGATADYPEYRMDTKTIDRIIAENGDGYLAPADVKALLEAAGVECVKEYVIHSEDELKAKAEEVGFPMVMKVVGPVHKSDVGGVILNIKDLAQACESFGRIMKIQDATGALIQPMLKGFELYIGAHNEGAFGTMVLCGMGGTMVEMIADTSHALAPISREEADRMVSSLKCSKLFKGFRGAKPVNEDIFKERIMRIGALCAAYPQIAEMDLNPLLCDGDRILPIDARIRIKK</sequence>
<dbReference type="SUPFAM" id="SSF52210">
    <property type="entry name" value="Succinyl-CoA synthetase domains"/>
    <property type="match status" value="2"/>
</dbReference>
<dbReference type="InterPro" id="IPR003781">
    <property type="entry name" value="CoA-bd"/>
</dbReference>
<dbReference type="Pfam" id="PF13549">
    <property type="entry name" value="ATP-grasp_5"/>
    <property type="match status" value="1"/>
</dbReference>
<accession>A0A9D9J125</accession>
<reference evidence="3" key="2">
    <citation type="journal article" date="2021" name="PeerJ">
        <title>Extensive microbial diversity within the chicken gut microbiome revealed by metagenomics and culture.</title>
        <authorList>
            <person name="Gilroy R."/>
            <person name="Ravi A."/>
            <person name="Getino M."/>
            <person name="Pursley I."/>
            <person name="Horton D.L."/>
            <person name="Alikhan N.F."/>
            <person name="Baker D."/>
            <person name="Gharbi K."/>
            <person name="Hall N."/>
            <person name="Watson M."/>
            <person name="Adriaenssens E.M."/>
            <person name="Foster-Nyarko E."/>
            <person name="Jarju S."/>
            <person name="Secka A."/>
            <person name="Antonio M."/>
            <person name="Oren A."/>
            <person name="Chaudhuri R.R."/>
            <person name="La Ragione R."/>
            <person name="Hildebrand F."/>
            <person name="Pallen M.J."/>
        </authorList>
    </citation>
    <scope>NUCLEOTIDE SEQUENCE</scope>
    <source>
        <strain evidence="3">B3-2255</strain>
    </source>
</reference>
<dbReference type="Gene3D" id="3.30.1490.20">
    <property type="entry name" value="ATP-grasp fold, A domain"/>
    <property type="match status" value="1"/>
</dbReference>
<dbReference type="PANTHER" id="PTHR42793:SF1">
    <property type="entry name" value="PEPTIDYL-LYSINE N-ACETYLTRANSFERASE PATZ"/>
    <property type="match status" value="1"/>
</dbReference>
<keyword evidence="3" id="KW-0436">Ligase</keyword>
<dbReference type="SMART" id="SM00881">
    <property type="entry name" value="CoA_binding"/>
    <property type="match status" value="1"/>
</dbReference>
<organism evidence="3 4">
    <name type="scientific">Candidatus Merdivivens faecigallinarum</name>
    <dbReference type="NCBI Taxonomy" id="2840871"/>
    <lineage>
        <taxon>Bacteria</taxon>
        <taxon>Pseudomonadati</taxon>
        <taxon>Bacteroidota</taxon>
        <taxon>Bacteroidia</taxon>
        <taxon>Bacteroidales</taxon>
        <taxon>Muribaculaceae</taxon>
        <taxon>Muribaculaceae incertae sedis</taxon>
        <taxon>Candidatus Merdivivens</taxon>
    </lineage>
</organism>
<evidence type="ECO:0000259" key="2">
    <source>
        <dbReference type="PROSITE" id="PS50975"/>
    </source>
</evidence>
<dbReference type="Pfam" id="PF13607">
    <property type="entry name" value="Succ_CoA_lig"/>
    <property type="match status" value="1"/>
</dbReference>
<dbReference type="InterPro" id="IPR013815">
    <property type="entry name" value="ATP_grasp_subdomain_1"/>
</dbReference>
<evidence type="ECO:0000256" key="1">
    <source>
        <dbReference type="PROSITE-ProRule" id="PRU00409"/>
    </source>
</evidence>
<dbReference type="SUPFAM" id="SSF51735">
    <property type="entry name" value="NAD(P)-binding Rossmann-fold domains"/>
    <property type="match status" value="1"/>
</dbReference>
<gene>
    <name evidence="3" type="ORF">IAC87_06845</name>
</gene>
<dbReference type="EMBL" id="JADILY010000146">
    <property type="protein sequence ID" value="MBO8482243.1"/>
    <property type="molecule type" value="Genomic_DNA"/>
</dbReference>
<dbReference type="Pfam" id="PF13380">
    <property type="entry name" value="CoA_binding_2"/>
    <property type="match status" value="1"/>
</dbReference>
<reference evidence="3" key="1">
    <citation type="submission" date="2020-10" db="EMBL/GenBank/DDBJ databases">
        <authorList>
            <person name="Gilroy R."/>
        </authorList>
    </citation>
    <scope>NUCLEOTIDE SEQUENCE</scope>
    <source>
        <strain evidence="3">B3-2255</strain>
    </source>
</reference>
<comment type="caution">
    <text evidence="3">The sequence shown here is derived from an EMBL/GenBank/DDBJ whole genome shotgun (WGS) entry which is preliminary data.</text>
</comment>
<protein>
    <submittedName>
        <fullName evidence="3">Acetate--CoA ligase family protein</fullName>
    </submittedName>
</protein>
<dbReference type="GO" id="GO:0046872">
    <property type="term" value="F:metal ion binding"/>
    <property type="evidence" value="ECO:0007669"/>
    <property type="project" value="InterPro"/>
</dbReference>
<dbReference type="InterPro" id="IPR016102">
    <property type="entry name" value="Succinyl-CoA_synth-like"/>
</dbReference>
<dbReference type="SUPFAM" id="SSF56059">
    <property type="entry name" value="Glutathione synthetase ATP-binding domain-like"/>
    <property type="match status" value="1"/>
</dbReference>
<name>A0A9D9J125_9BACT</name>
<dbReference type="AlphaFoldDB" id="A0A9D9J125"/>
<dbReference type="InterPro" id="IPR036291">
    <property type="entry name" value="NAD(P)-bd_dom_sf"/>
</dbReference>
<dbReference type="GO" id="GO:0016874">
    <property type="term" value="F:ligase activity"/>
    <property type="evidence" value="ECO:0007669"/>
    <property type="project" value="UniProtKB-KW"/>
</dbReference>
<dbReference type="PROSITE" id="PS50975">
    <property type="entry name" value="ATP_GRASP"/>
    <property type="match status" value="1"/>
</dbReference>
<proteinExistence type="predicted"/>
<dbReference type="InterPro" id="IPR032875">
    <property type="entry name" value="Succ_CoA_lig_flav_dom"/>
</dbReference>
<dbReference type="Gene3D" id="3.40.50.720">
    <property type="entry name" value="NAD(P)-binding Rossmann-like Domain"/>
    <property type="match status" value="1"/>
</dbReference>
<dbReference type="GO" id="GO:0005524">
    <property type="term" value="F:ATP binding"/>
    <property type="evidence" value="ECO:0007669"/>
    <property type="project" value="UniProtKB-UniRule"/>
</dbReference>
<dbReference type="PANTHER" id="PTHR42793">
    <property type="entry name" value="COA BINDING DOMAIN CONTAINING PROTEIN"/>
    <property type="match status" value="1"/>
</dbReference>
<evidence type="ECO:0000313" key="3">
    <source>
        <dbReference type="EMBL" id="MBO8482243.1"/>
    </source>
</evidence>
<dbReference type="Gene3D" id="3.40.50.261">
    <property type="entry name" value="Succinyl-CoA synthetase domains"/>
    <property type="match status" value="2"/>
</dbReference>
<evidence type="ECO:0000313" key="4">
    <source>
        <dbReference type="Proteomes" id="UP000823772"/>
    </source>
</evidence>
<keyword evidence="1" id="KW-0067">ATP-binding</keyword>
<feature type="domain" description="ATP-grasp" evidence="2">
    <location>
        <begin position="487"/>
        <end position="523"/>
    </location>
</feature>